<keyword evidence="6" id="KW-1185">Reference proteome</keyword>
<evidence type="ECO:0008006" key="7">
    <source>
        <dbReference type="Google" id="ProtNLM"/>
    </source>
</evidence>
<reference evidence="5" key="1">
    <citation type="journal article" date="2014" name="Int. J. Syst. Evol. Microbiol.">
        <title>Complete genome sequence of Corynebacterium casei LMG S-19264T (=DSM 44701T), isolated from a smear-ripened cheese.</title>
        <authorList>
            <consortium name="US DOE Joint Genome Institute (JGI-PGF)"/>
            <person name="Walter F."/>
            <person name="Albersmeier A."/>
            <person name="Kalinowski J."/>
            <person name="Ruckert C."/>
        </authorList>
    </citation>
    <scope>NUCLEOTIDE SEQUENCE</scope>
    <source>
        <strain evidence="5">JCM 3302</strain>
    </source>
</reference>
<reference evidence="5" key="2">
    <citation type="submission" date="2020-09" db="EMBL/GenBank/DDBJ databases">
        <authorList>
            <person name="Sun Q."/>
            <person name="Ohkuma M."/>
        </authorList>
    </citation>
    <scope>NUCLEOTIDE SEQUENCE</scope>
    <source>
        <strain evidence="5">JCM 3302</strain>
    </source>
</reference>
<feature type="domain" description="PLL-like beta propeller" evidence="4">
    <location>
        <begin position="309"/>
        <end position="588"/>
    </location>
</feature>
<gene>
    <name evidence="5" type="ORF">GCM10014715_42340</name>
</gene>
<keyword evidence="2" id="KW-0732">Signal</keyword>
<dbReference type="InterPro" id="IPR006311">
    <property type="entry name" value="TAT_signal"/>
</dbReference>
<dbReference type="SUPFAM" id="SSF50934">
    <property type="entry name" value="Tachylectin-2"/>
    <property type="match status" value="1"/>
</dbReference>
<dbReference type="Gene3D" id="2.120.10.70">
    <property type="entry name" value="Fucose-specific lectin"/>
    <property type="match status" value="1"/>
</dbReference>
<dbReference type="InterPro" id="IPR058502">
    <property type="entry name" value="PLL-like_beta-prop"/>
</dbReference>
<protein>
    <recommendedName>
        <fullName evidence="7">Tachylectin 2 domain-containing protein</fullName>
    </recommendedName>
</protein>
<dbReference type="AlphaFoldDB" id="A0A919A154"/>
<organism evidence="5 6">
    <name type="scientific">Streptomyces spiralis</name>
    <dbReference type="NCBI Taxonomy" id="66376"/>
    <lineage>
        <taxon>Bacteria</taxon>
        <taxon>Bacillati</taxon>
        <taxon>Actinomycetota</taxon>
        <taxon>Actinomycetes</taxon>
        <taxon>Kitasatosporales</taxon>
        <taxon>Streptomycetaceae</taxon>
        <taxon>Streptomyces</taxon>
    </lineage>
</organism>
<proteinExistence type="predicted"/>
<dbReference type="EMBL" id="BNBC01000019">
    <property type="protein sequence ID" value="GHE82125.1"/>
    <property type="molecule type" value="Genomic_DNA"/>
</dbReference>
<dbReference type="InterPro" id="IPR023294">
    <property type="entry name" value="Tachylectin2"/>
</dbReference>
<dbReference type="RefSeq" id="WP_189902485.1">
    <property type="nucleotide sequence ID" value="NZ_BNBC01000019.1"/>
</dbReference>
<feature type="signal peptide" evidence="2">
    <location>
        <begin position="1"/>
        <end position="36"/>
    </location>
</feature>
<dbReference type="Proteomes" id="UP000641386">
    <property type="component" value="Unassembled WGS sequence"/>
</dbReference>
<evidence type="ECO:0000259" key="4">
    <source>
        <dbReference type="Pfam" id="PF26607"/>
    </source>
</evidence>
<accession>A0A919A154</accession>
<feature type="domain" description="Tachylectin 2" evidence="3">
    <location>
        <begin position="52"/>
        <end position="275"/>
    </location>
</feature>
<dbReference type="InterPro" id="IPR036813">
    <property type="entry name" value="Tachylectin2_sf"/>
</dbReference>
<feature type="region of interest" description="Disordered" evidence="1">
    <location>
        <begin position="635"/>
        <end position="655"/>
    </location>
</feature>
<dbReference type="PROSITE" id="PS51318">
    <property type="entry name" value="TAT"/>
    <property type="match status" value="1"/>
</dbReference>
<comment type="caution">
    <text evidence="5">The sequence shown here is derived from an EMBL/GenBank/DDBJ whole genome shotgun (WGS) entry which is preliminary data.</text>
</comment>
<feature type="chain" id="PRO_5037870018" description="Tachylectin 2 domain-containing protein" evidence="2">
    <location>
        <begin position="37"/>
        <end position="655"/>
    </location>
</feature>
<name>A0A919A154_9ACTN</name>
<evidence type="ECO:0000256" key="2">
    <source>
        <dbReference type="SAM" id="SignalP"/>
    </source>
</evidence>
<evidence type="ECO:0000256" key="1">
    <source>
        <dbReference type="SAM" id="MobiDB-lite"/>
    </source>
</evidence>
<sequence length="655" mass="69863">MNRTSPRTLISATALAAALATALPLTGALPSAPAAAAVSLTCGSAGATYTLDSAGKLSRTDMPDPAVGNALPAGNTIDTTWTGYGLMLAGPGASFYGIKSDGLYYSHRITSSTTWDVHHRKISSDFTQFRAAGRTDDITIDRGGYIWSLSGTTNDLRWYRYDATADKFVEGSGKIVDKGWNYDAIYAGDRGVIYGRDATDGKLYRSRYDYTSQRWIERHVLASAADWSDTKFMPSYGGDTLFRVKGGGAVTYYRFDEDTRNFPVYNKQVEASGWAGYVSVSAGPDICKLNVNYTPAATPVPLESYTPNSVMQASDGKLEIAYTDNIGRLVHGRTDPADINGAQWTVISGQEAFTGRPSLSAHTDGRVVVTAHNTSGSVWQRNQSAVGSADWGNWIDLAGAMQQHAVTGKTPSGLMTQFAVDADGKPWYRIQQRANVDFMGWMPLSGSGFTGPLTAVTVRDGIQLFGREADGTLSTALFKEGGTLSAWTGLGTQAIDGTPSVIVYPGYRMRVFATDPNGNVVTTGQSAEGGAYGAWETIAGITAQGSPSAVISPLTGLTEVVVRGTDGYVHNTGETAQGSGAWRAWQQVSFEASATEPTAFTYTNPTGPTWAYTFRTADNQTRIYQVQQTSSLSTMRAAADAPDFQGSKLPAPPAK</sequence>
<evidence type="ECO:0000259" key="3">
    <source>
        <dbReference type="Pfam" id="PF14517"/>
    </source>
</evidence>
<dbReference type="Gene3D" id="2.115.10.10">
    <property type="entry name" value="Tachylectin 2"/>
    <property type="match status" value="1"/>
</dbReference>
<dbReference type="Pfam" id="PF26607">
    <property type="entry name" value="DUF8189"/>
    <property type="match status" value="1"/>
</dbReference>
<evidence type="ECO:0000313" key="5">
    <source>
        <dbReference type="EMBL" id="GHE82125.1"/>
    </source>
</evidence>
<dbReference type="Pfam" id="PF14517">
    <property type="entry name" value="Tachylectin"/>
    <property type="match status" value="1"/>
</dbReference>
<dbReference type="SUPFAM" id="SSF89372">
    <property type="entry name" value="Fucose-specific lectin"/>
    <property type="match status" value="1"/>
</dbReference>
<evidence type="ECO:0000313" key="6">
    <source>
        <dbReference type="Proteomes" id="UP000641386"/>
    </source>
</evidence>